<feature type="domain" description="Methyl-accepting transducer" evidence="5">
    <location>
        <begin position="344"/>
        <end position="573"/>
    </location>
</feature>
<dbReference type="InParanoid" id="A0A0D2HW20"/>
<evidence type="ECO:0000256" key="1">
    <source>
        <dbReference type="ARBA" id="ARBA00022500"/>
    </source>
</evidence>
<dbReference type="PRINTS" id="PR00260">
    <property type="entry name" value="CHEMTRNSDUCR"/>
</dbReference>
<dbReference type="Pfam" id="PF00015">
    <property type="entry name" value="MCPsignal"/>
    <property type="match status" value="1"/>
</dbReference>
<evidence type="ECO:0000313" key="7">
    <source>
        <dbReference type="Proteomes" id="UP000032233"/>
    </source>
</evidence>
<dbReference type="InterPro" id="IPR004089">
    <property type="entry name" value="MCPsignal_dom"/>
</dbReference>
<keyword evidence="4" id="KW-1133">Transmembrane helix</keyword>
<proteinExistence type="inferred from homology"/>
<dbReference type="GO" id="GO:0007165">
    <property type="term" value="P:signal transduction"/>
    <property type="evidence" value="ECO:0007669"/>
    <property type="project" value="UniProtKB-KW"/>
</dbReference>
<dbReference type="GO" id="GO:0016020">
    <property type="term" value="C:membrane"/>
    <property type="evidence" value="ECO:0007669"/>
    <property type="project" value="InterPro"/>
</dbReference>
<dbReference type="InterPro" id="IPR051310">
    <property type="entry name" value="MCP_chemotaxis"/>
</dbReference>
<feature type="transmembrane region" description="Helical" evidence="4">
    <location>
        <begin position="12"/>
        <end position="36"/>
    </location>
</feature>
<dbReference type="InterPro" id="IPR029150">
    <property type="entry name" value="dCache_3"/>
</dbReference>
<dbReference type="PANTHER" id="PTHR43531:SF11">
    <property type="entry name" value="METHYL-ACCEPTING CHEMOTAXIS PROTEIN 3"/>
    <property type="match status" value="1"/>
</dbReference>
<evidence type="ECO:0000313" key="6">
    <source>
        <dbReference type="EMBL" id="KIX14568.1"/>
    </source>
</evidence>
<dbReference type="Gene3D" id="1.10.287.950">
    <property type="entry name" value="Methyl-accepting chemotaxis protein"/>
    <property type="match status" value="1"/>
</dbReference>
<dbReference type="InterPro" id="IPR004090">
    <property type="entry name" value="Chemotax_Me-accpt_rcpt"/>
</dbReference>
<dbReference type="SUPFAM" id="SSF103190">
    <property type="entry name" value="Sensory domain-like"/>
    <property type="match status" value="1"/>
</dbReference>
<keyword evidence="7" id="KW-1185">Reference proteome</keyword>
<evidence type="ECO:0000256" key="3">
    <source>
        <dbReference type="PROSITE-ProRule" id="PRU00284"/>
    </source>
</evidence>
<keyword evidence="3" id="KW-0807">Transducer</keyword>
<dbReference type="PROSITE" id="PS50111">
    <property type="entry name" value="CHEMOTAXIS_TRANSDUC_2"/>
    <property type="match status" value="1"/>
</dbReference>
<dbReference type="Proteomes" id="UP000032233">
    <property type="component" value="Unassembled WGS sequence"/>
</dbReference>
<comment type="caution">
    <text evidence="6">The sequence shown here is derived from an EMBL/GenBank/DDBJ whole genome shotgun (WGS) entry which is preliminary data.</text>
</comment>
<sequence>MRNALRFRLMILPIVFISIFVITGVALTVFQVNSLWRGQERQISKSQVRNLKKSLSTLESRALMAAALAAGAPGVQEAYDLADKGQEDQARIVLRKTFDRIHTHVTRALNLKSYKIHFHLPPAKSLLRIWRKPGKKDGGDDLTSFRNTVLEVSKTKKPVTGIEIGRGGFVVRGLMPIEDDEGNYRGSVESLVDFAQVCQLSRGTENEHTAAYMVKDFLSIARRLAAQNPPEVGNLVLVFTTDKNETSPVVDASLLQKALKGTVSIHKNDKYITAEPIINFAGEVEGVMVFVRDIAQLDSNMSFIRNSLIFGGLAALILLSLFFWRSSAGVIRTVTQAIKSLNKNSTTMHNSSAEMADSSNRLADGASQQAAALEQTSSALEEIASMTKSNAENASTADAHMKDANQIIGGAGKTMTEMAEAMEQIAGSGGEISKIIKSIDEIAFQTNLLALNAAVEAARAGEAGAGFAVVADEVRALAIRSAEAAKNTQDLIGETVNSIEQGSLLVAKTQEGFAKVAEVAEKVTTLVSEIAGASKEQTQGIEEVNRSVREMDTVVQGNAATAQESASVAAELTGLADSLNRIVGELVLLVGKAAQSETGESAQVSLKEAPVKKQMLLE</sequence>
<protein>
    <submittedName>
        <fullName evidence="6">Methyl-accepting chemotaxis protein</fullName>
    </submittedName>
</protein>
<dbReference type="OrthoDB" id="9816383at2"/>
<comment type="similarity">
    <text evidence="2">Belongs to the methyl-accepting chemotaxis (MCP) protein family.</text>
</comment>
<evidence type="ECO:0000259" key="5">
    <source>
        <dbReference type="PROSITE" id="PS50111"/>
    </source>
</evidence>
<dbReference type="PANTHER" id="PTHR43531">
    <property type="entry name" value="PROTEIN ICFG"/>
    <property type="match status" value="1"/>
</dbReference>
<name>A0A0D2HW20_9BACT</name>
<dbReference type="RefSeq" id="WP_052514973.1">
    <property type="nucleotide sequence ID" value="NZ_AZAC01000010.1"/>
</dbReference>
<organism evidence="6 7">
    <name type="scientific">Dethiosulfatarculus sandiegensis</name>
    <dbReference type="NCBI Taxonomy" id="1429043"/>
    <lineage>
        <taxon>Bacteria</taxon>
        <taxon>Pseudomonadati</taxon>
        <taxon>Thermodesulfobacteriota</taxon>
        <taxon>Desulfarculia</taxon>
        <taxon>Desulfarculales</taxon>
        <taxon>Desulfarculaceae</taxon>
        <taxon>Dethiosulfatarculus</taxon>
    </lineage>
</organism>
<reference evidence="6 7" key="1">
    <citation type="submission" date="2013-11" db="EMBL/GenBank/DDBJ databases">
        <title>Metagenomic analysis of a methanogenic consortium involved in long chain n-alkane degradation.</title>
        <authorList>
            <person name="Davidova I.A."/>
            <person name="Callaghan A.V."/>
            <person name="Wawrik B."/>
            <person name="Pruitt S."/>
            <person name="Marks C."/>
            <person name="Duncan K.E."/>
            <person name="Suflita J.M."/>
        </authorList>
    </citation>
    <scope>NUCLEOTIDE SEQUENCE [LARGE SCALE GENOMIC DNA]</scope>
    <source>
        <strain evidence="6 7">SPR</strain>
    </source>
</reference>
<accession>A0A0D2HW20</accession>
<evidence type="ECO:0000256" key="4">
    <source>
        <dbReference type="SAM" id="Phobius"/>
    </source>
</evidence>
<dbReference type="GO" id="GO:0004888">
    <property type="term" value="F:transmembrane signaling receptor activity"/>
    <property type="evidence" value="ECO:0007669"/>
    <property type="project" value="InterPro"/>
</dbReference>
<evidence type="ECO:0000256" key="2">
    <source>
        <dbReference type="ARBA" id="ARBA00029447"/>
    </source>
</evidence>
<dbReference type="SUPFAM" id="SSF58104">
    <property type="entry name" value="Methyl-accepting chemotaxis protein (MCP) signaling domain"/>
    <property type="match status" value="1"/>
</dbReference>
<dbReference type="EMBL" id="AZAC01000010">
    <property type="protein sequence ID" value="KIX14568.1"/>
    <property type="molecule type" value="Genomic_DNA"/>
</dbReference>
<gene>
    <name evidence="6" type="ORF">X474_08240</name>
</gene>
<keyword evidence="1" id="KW-0145">Chemotaxis</keyword>
<dbReference type="AlphaFoldDB" id="A0A0D2HW20"/>
<keyword evidence="4" id="KW-0472">Membrane</keyword>
<dbReference type="InterPro" id="IPR029151">
    <property type="entry name" value="Sensor-like_sf"/>
</dbReference>
<dbReference type="STRING" id="1429043.X474_08240"/>
<dbReference type="SMART" id="SM00283">
    <property type="entry name" value="MA"/>
    <property type="match status" value="1"/>
</dbReference>
<dbReference type="GO" id="GO:0006935">
    <property type="term" value="P:chemotaxis"/>
    <property type="evidence" value="ECO:0007669"/>
    <property type="project" value="UniProtKB-KW"/>
</dbReference>
<feature type="transmembrane region" description="Helical" evidence="4">
    <location>
        <begin position="303"/>
        <end position="324"/>
    </location>
</feature>
<keyword evidence="4" id="KW-0812">Transmembrane</keyword>
<dbReference type="Pfam" id="PF14827">
    <property type="entry name" value="dCache_3"/>
    <property type="match status" value="1"/>
</dbReference>